<dbReference type="SMART" id="SM01232">
    <property type="entry name" value="H2TH"/>
    <property type="match status" value="1"/>
</dbReference>
<dbReference type="SUPFAM" id="SSF46946">
    <property type="entry name" value="S13-like H2TH domain"/>
    <property type="match status" value="1"/>
</dbReference>
<feature type="binding site" evidence="15">
    <location>
        <position position="91"/>
    </location>
    <ligand>
        <name>DNA</name>
        <dbReference type="ChEBI" id="CHEBI:16991"/>
    </ligand>
</feature>
<evidence type="ECO:0000256" key="10">
    <source>
        <dbReference type="ARBA" id="ARBA00023204"/>
    </source>
</evidence>
<evidence type="ECO:0000313" key="19">
    <source>
        <dbReference type="Proteomes" id="UP001317963"/>
    </source>
</evidence>
<feature type="active site" description="Schiff-base intermediate with DNA" evidence="15">
    <location>
        <position position="2"/>
    </location>
</feature>
<keyword evidence="19" id="KW-1185">Reference proteome</keyword>
<dbReference type="InterPro" id="IPR000214">
    <property type="entry name" value="Znf_DNA_glyclase/AP_lyase"/>
</dbReference>
<evidence type="ECO:0000256" key="9">
    <source>
        <dbReference type="ARBA" id="ARBA00023125"/>
    </source>
</evidence>
<dbReference type="Pfam" id="PF06827">
    <property type="entry name" value="zf-FPG_IleRS"/>
    <property type="match status" value="1"/>
</dbReference>
<protein>
    <recommendedName>
        <fullName evidence="15">Formamidopyrimidine-DNA glycosylase</fullName>
        <shortName evidence="15">Fapy-DNA glycosylase</shortName>
        <ecNumber evidence="15">3.2.2.23</ecNumber>
    </recommendedName>
    <alternativeName>
        <fullName evidence="15">DNA-(apurinic or apyrimidinic site) lyase MutM</fullName>
        <shortName evidence="15">AP lyase MutM</shortName>
        <ecNumber evidence="15">4.2.99.18</ecNumber>
    </alternativeName>
</protein>
<dbReference type="PROSITE" id="PS51066">
    <property type="entry name" value="ZF_FPG_2"/>
    <property type="match status" value="1"/>
</dbReference>
<dbReference type="InterPro" id="IPR010663">
    <property type="entry name" value="Znf_FPG/IleRS"/>
</dbReference>
<comment type="catalytic activity">
    <reaction evidence="14 15">
        <text>2'-deoxyribonucleotide-(2'-deoxyribose 5'-phosphate)-2'-deoxyribonucleotide-DNA = a 3'-end 2'-deoxyribonucleotide-(2,3-dehydro-2,3-deoxyribose 5'-phosphate)-DNA + a 5'-end 5'-phospho-2'-deoxyribonucleoside-DNA + H(+)</text>
        <dbReference type="Rhea" id="RHEA:66592"/>
        <dbReference type="Rhea" id="RHEA-COMP:13180"/>
        <dbReference type="Rhea" id="RHEA-COMP:16897"/>
        <dbReference type="Rhea" id="RHEA-COMP:17067"/>
        <dbReference type="ChEBI" id="CHEBI:15378"/>
        <dbReference type="ChEBI" id="CHEBI:136412"/>
        <dbReference type="ChEBI" id="CHEBI:157695"/>
        <dbReference type="ChEBI" id="CHEBI:167181"/>
        <dbReference type="EC" id="4.2.99.18"/>
    </reaction>
</comment>
<keyword evidence="4 15" id="KW-0479">Metal-binding</keyword>
<dbReference type="Gene3D" id="1.10.8.50">
    <property type="match status" value="1"/>
</dbReference>
<evidence type="ECO:0000256" key="13">
    <source>
        <dbReference type="ARBA" id="ARBA00023295"/>
    </source>
</evidence>
<evidence type="ECO:0000256" key="7">
    <source>
        <dbReference type="ARBA" id="ARBA00022801"/>
    </source>
</evidence>
<keyword evidence="8 15" id="KW-0862">Zinc</keyword>
<sequence>MPELPEVETTRRGIEPHVVGRKVSSVTIRDRRLRWPISDDLEQRLEGGRVLAARRRAKYLLIDFDNGSLLVHLGMSGSLRLVNNKEQPRKHDHVDIALDTGFLLRYHDPRRFGSMHWVEGTSHSLLDHLGPEPLSTDFSGDYLYRVSRTRAAPVKHFIMDAKVVVGVGNIYANEALFMAGIRPDRAANKVSKVRYVRLAETIQEVLATAIEVGGTTLRDFVGGDGKAGYFAQSLQVYGRAGELCKRCKGQTLKEIRQSNRSTVFCPNCQR</sequence>
<dbReference type="SUPFAM" id="SSF81624">
    <property type="entry name" value="N-terminal domain of MutM-like DNA repair proteins"/>
    <property type="match status" value="1"/>
</dbReference>
<feature type="binding site" evidence="15">
    <location>
        <position position="110"/>
    </location>
    <ligand>
        <name>DNA</name>
        <dbReference type="ChEBI" id="CHEBI:16991"/>
    </ligand>
</feature>
<comment type="cofactor">
    <cofactor evidence="15">
        <name>Zn(2+)</name>
        <dbReference type="ChEBI" id="CHEBI:29105"/>
    </cofactor>
    <text evidence="15">Binds 1 zinc ion per subunit.</text>
</comment>
<organism evidence="18 19">
    <name type="scientific">Candidatus Paraluminiphilus aquimaris</name>
    <dbReference type="NCBI Taxonomy" id="2518994"/>
    <lineage>
        <taxon>Bacteria</taxon>
        <taxon>Pseudomonadati</taxon>
        <taxon>Pseudomonadota</taxon>
        <taxon>Gammaproteobacteria</taxon>
        <taxon>Cellvibrionales</taxon>
        <taxon>Halieaceae</taxon>
        <taxon>Candidatus Paraluminiphilus</taxon>
    </lineage>
</organism>
<dbReference type="EC" id="4.2.99.18" evidence="15"/>
<evidence type="ECO:0000256" key="5">
    <source>
        <dbReference type="ARBA" id="ARBA00022763"/>
    </source>
</evidence>
<evidence type="ECO:0000259" key="16">
    <source>
        <dbReference type="PROSITE" id="PS51066"/>
    </source>
</evidence>
<evidence type="ECO:0000256" key="11">
    <source>
        <dbReference type="ARBA" id="ARBA00023239"/>
    </source>
</evidence>
<proteinExistence type="inferred from homology"/>
<dbReference type="InterPro" id="IPR020629">
    <property type="entry name" value="FPG_Glyclase"/>
</dbReference>
<evidence type="ECO:0000256" key="8">
    <source>
        <dbReference type="ARBA" id="ARBA00022833"/>
    </source>
</evidence>
<evidence type="ECO:0000256" key="4">
    <source>
        <dbReference type="ARBA" id="ARBA00022723"/>
    </source>
</evidence>
<dbReference type="InterPro" id="IPR010979">
    <property type="entry name" value="Ribosomal_uS13-like_H2TH"/>
</dbReference>
<feature type="active site" description="Proton donor; for beta-elimination activity" evidence="15">
    <location>
        <position position="58"/>
    </location>
</feature>
<comment type="catalytic activity">
    <reaction evidence="1 15">
        <text>Hydrolysis of DNA containing ring-opened 7-methylguanine residues, releasing 2,6-diamino-4-hydroxy-5-(N-methyl)formamidopyrimidine.</text>
        <dbReference type="EC" id="3.2.2.23"/>
    </reaction>
</comment>
<dbReference type="EMBL" id="CP036501">
    <property type="protein sequence ID" value="UZP73664.1"/>
    <property type="molecule type" value="Genomic_DNA"/>
</dbReference>
<dbReference type="PROSITE" id="PS51068">
    <property type="entry name" value="FPG_CAT"/>
    <property type="match status" value="1"/>
</dbReference>
<keyword evidence="12 15" id="KW-0511">Multifunctional enzyme</keyword>
<evidence type="ECO:0000256" key="1">
    <source>
        <dbReference type="ARBA" id="ARBA00001668"/>
    </source>
</evidence>
<gene>
    <name evidence="15 18" type="primary">mutM</name>
    <name evidence="15" type="synonym">fpg</name>
    <name evidence="18" type="ORF">E0F26_02455</name>
</gene>
<dbReference type="GO" id="GO:0140078">
    <property type="term" value="F:class I DNA-(apurinic or apyrimidinic site) endonuclease activity"/>
    <property type="evidence" value="ECO:0007669"/>
    <property type="project" value="UniProtKB-EC"/>
</dbReference>
<evidence type="ECO:0000256" key="12">
    <source>
        <dbReference type="ARBA" id="ARBA00023268"/>
    </source>
</evidence>
<dbReference type="Proteomes" id="UP001317963">
    <property type="component" value="Chromosome"/>
</dbReference>
<dbReference type="Pfam" id="PF01149">
    <property type="entry name" value="Fapy_DNA_glyco"/>
    <property type="match status" value="1"/>
</dbReference>
<dbReference type="InterPro" id="IPR012319">
    <property type="entry name" value="FPG_cat"/>
</dbReference>
<keyword evidence="7 15" id="KW-0378">Hydrolase</keyword>
<dbReference type="Pfam" id="PF06831">
    <property type="entry name" value="H2TH"/>
    <property type="match status" value="1"/>
</dbReference>
<feature type="binding site" evidence="15">
    <location>
        <position position="150"/>
    </location>
    <ligand>
        <name>DNA</name>
        <dbReference type="ChEBI" id="CHEBI:16991"/>
    </ligand>
</feature>
<comment type="function">
    <text evidence="15">Involved in base excision repair of DNA damaged by oxidation or by mutagenic agents. Acts as DNA glycosylase that recognizes and removes damaged bases. Has a preference for oxidized purines, such as 7,8-dihydro-8-oxoguanine (8-oxoG). Has AP (apurinic/apyrimidinic) lyase activity and introduces nicks in the DNA strand. Cleaves the DNA backbone by beta-delta elimination to generate a single-strand break at the site of the removed base with both 3'- and 5'-phosphates.</text>
</comment>
<evidence type="ECO:0000259" key="17">
    <source>
        <dbReference type="PROSITE" id="PS51068"/>
    </source>
</evidence>
<feature type="domain" description="Formamidopyrimidine-DNA glycosylase catalytic" evidence="17">
    <location>
        <begin position="2"/>
        <end position="113"/>
    </location>
</feature>
<dbReference type="CDD" id="cd08966">
    <property type="entry name" value="EcFpg-like_N"/>
    <property type="match status" value="1"/>
</dbReference>
<dbReference type="PANTHER" id="PTHR22993:SF9">
    <property type="entry name" value="FORMAMIDOPYRIMIDINE-DNA GLYCOSYLASE"/>
    <property type="match status" value="1"/>
</dbReference>
<dbReference type="SUPFAM" id="SSF57716">
    <property type="entry name" value="Glucocorticoid receptor-like (DNA-binding domain)"/>
    <property type="match status" value="1"/>
</dbReference>
<evidence type="ECO:0000256" key="2">
    <source>
        <dbReference type="ARBA" id="ARBA00009409"/>
    </source>
</evidence>
<dbReference type="Gene3D" id="3.20.190.10">
    <property type="entry name" value="MutM-like, N-terminal"/>
    <property type="match status" value="1"/>
</dbReference>
<dbReference type="NCBIfam" id="NF002211">
    <property type="entry name" value="PRK01103.1"/>
    <property type="match status" value="1"/>
</dbReference>
<dbReference type="SMART" id="SM00898">
    <property type="entry name" value="Fapy_DNA_glyco"/>
    <property type="match status" value="1"/>
</dbReference>
<dbReference type="NCBIfam" id="TIGR00577">
    <property type="entry name" value="fpg"/>
    <property type="match status" value="1"/>
</dbReference>
<dbReference type="PANTHER" id="PTHR22993">
    <property type="entry name" value="FORMAMIDOPYRIMIDINE-DNA GLYCOSYLASE"/>
    <property type="match status" value="1"/>
</dbReference>
<dbReference type="HAMAP" id="MF_00103">
    <property type="entry name" value="Fapy_DNA_glycosyl"/>
    <property type="match status" value="1"/>
</dbReference>
<evidence type="ECO:0000313" key="18">
    <source>
        <dbReference type="EMBL" id="UZP73664.1"/>
    </source>
</evidence>
<keyword evidence="6 15" id="KW-0863">Zinc-finger</keyword>
<keyword evidence="5 15" id="KW-0227">DNA damage</keyword>
<keyword evidence="11 15" id="KW-0456">Lyase</keyword>
<keyword evidence="9 15" id="KW-0238">DNA-binding</keyword>
<name>A0ABY6Q4X2_9GAMM</name>
<accession>A0ABY6Q4X2</accession>
<dbReference type="EC" id="3.2.2.23" evidence="15"/>
<feature type="active site" description="Proton donor" evidence="15">
    <location>
        <position position="3"/>
    </location>
</feature>
<evidence type="ECO:0000256" key="15">
    <source>
        <dbReference type="HAMAP-Rule" id="MF_00103"/>
    </source>
</evidence>
<dbReference type="GO" id="GO:0008534">
    <property type="term" value="F:oxidized purine nucleobase lesion DNA N-glycosylase activity"/>
    <property type="evidence" value="ECO:0007669"/>
    <property type="project" value="UniProtKB-EC"/>
</dbReference>
<reference evidence="18 19" key="1">
    <citation type="submission" date="2019-02" db="EMBL/GenBank/DDBJ databases">
        <title>Halieaceae_genomes.</title>
        <authorList>
            <person name="Li S.-H."/>
        </authorList>
    </citation>
    <scope>NUCLEOTIDE SEQUENCE [LARGE SCALE GENOMIC DNA]</scope>
    <source>
        <strain evidence="18 19">JH123</strain>
    </source>
</reference>
<feature type="domain" description="FPG-type" evidence="16">
    <location>
        <begin position="235"/>
        <end position="270"/>
    </location>
</feature>
<dbReference type="InterPro" id="IPR015886">
    <property type="entry name" value="H2TH_FPG"/>
</dbReference>
<keyword evidence="10 15" id="KW-0234">DNA repair</keyword>
<comment type="similarity">
    <text evidence="2 15">Belongs to the FPG family.</text>
</comment>
<dbReference type="InterPro" id="IPR035937">
    <property type="entry name" value="FPG_N"/>
</dbReference>
<evidence type="ECO:0000256" key="14">
    <source>
        <dbReference type="ARBA" id="ARBA00044632"/>
    </source>
</evidence>
<evidence type="ECO:0000256" key="3">
    <source>
        <dbReference type="ARBA" id="ARBA00011245"/>
    </source>
</evidence>
<keyword evidence="13 15" id="KW-0326">Glycosidase</keyword>
<evidence type="ECO:0000256" key="6">
    <source>
        <dbReference type="ARBA" id="ARBA00022771"/>
    </source>
</evidence>
<comment type="subunit">
    <text evidence="3 15">Monomer.</text>
</comment>
<dbReference type="RefSeq" id="WP_279242460.1">
    <property type="nucleotide sequence ID" value="NZ_CP036501.1"/>
</dbReference>
<feature type="active site" description="Proton donor; for delta-elimination activity" evidence="15">
    <location>
        <position position="260"/>
    </location>
</feature>